<feature type="compositionally biased region" description="Basic and acidic residues" evidence="13">
    <location>
        <begin position="421"/>
        <end position="436"/>
    </location>
</feature>
<dbReference type="InterPro" id="IPR001270">
    <property type="entry name" value="ClpA/B"/>
</dbReference>
<keyword evidence="12" id="KW-0175">Coiled coil</keyword>
<keyword evidence="3 15" id="KW-0808">Transferase</keyword>
<dbReference type="GO" id="GO:0003677">
    <property type="term" value="F:DNA binding"/>
    <property type="evidence" value="ECO:0007669"/>
    <property type="project" value="InterPro"/>
</dbReference>
<evidence type="ECO:0000256" key="7">
    <source>
        <dbReference type="ARBA" id="ARBA00022741"/>
    </source>
</evidence>
<dbReference type="Proteomes" id="UP000003503">
    <property type="component" value="Unassembled WGS sequence"/>
</dbReference>
<evidence type="ECO:0000256" key="4">
    <source>
        <dbReference type="ARBA" id="ARBA00022695"/>
    </source>
</evidence>
<evidence type="ECO:0000256" key="6">
    <source>
        <dbReference type="ARBA" id="ARBA00022723"/>
    </source>
</evidence>
<dbReference type="RefSeq" id="WP_007555583.1">
    <property type="nucleotide sequence ID" value="NZ_GL878519.1"/>
</dbReference>
<keyword evidence="4 15" id="KW-0548">Nucleotidyltransferase</keyword>
<dbReference type="InterPro" id="IPR022754">
    <property type="entry name" value="DNA_pol_III_gamma-3"/>
</dbReference>
<name>F2BVP8_9FIRM</name>
<dbReference type="NCBIfam" id="TIGR02397">
    <property type="entry name" value="dnaX_nterm"/>
    <property type="match status" value="1"/>
</dbReference>
<dbReference type="InterPro" id="IPR012763">
    <property type="entry name" value="DNA_pol_III_sug/sutau_N"/>
</dbReference>
<dbReference type="PRINTS" id="PR00300">
    <property type="entry name" value="CLPPROTEASEA"/>
</dbReference>
<evidence type="ECO:0000256" key="9">
    <source>
        <dbReference type="ARBA" id="ARBA00022840"/>
    </source>
</evidence>
<dbReference type="Gene3D" id="1.20.272.10">
    <property type="match status" value="1"/>
</dbReference>
<dbReference type="EMBL" id="AFBB01000005">
    <property type="protein sequence ID" value="EGF15733.1"/>
    <property type="molecule type" value="Genomic_DNA"/>
</dbReference>
<dbReference type="Pfam" id="PF13177">
    <property type="entry name" value="DNA_pol3_delta2"/>
    <property type="match status" value="1"/>
</dbReference>
<dbReference type="Gene3D" id="1.10.8.60">
    <property type="match status" value="1"/>
</dbReference>
<gene>
    <name evidence="15" type="ORF">HMPREF9083_0279</name>
</gene>
<reference evidence="15 16" key="1">
    <citation type="submission" date="2011-02" db="EMBL/GenBank/DDBJ databases">
        <authorList>
            <person name="Muzny D."/>
            <person name="Qin X."/>
            <person name="Deng J."/>
            <person name="Jiang H."/>
            <person name="Liu Y."/>
            <person name="Qu J."/>
            <person name="Song X.-Z."/>
            <person name="Zhang L."/>
            <person name="Thornton R."/>
            <person name="Coyle M."/>
            <person name="Francisco L."/>
            <person name="Jackson L."/>
            <person name="Javaid M."/>
            <person name="Korchina V."/>
            <person name="Kovar C."/>
            <person name="Mata R."/>
            <person name="Mathew T."/>
            <person name="Ngo R."/>
            <person name="Nguyen L."/>
            <person name="Nguyen N."/>
            <person name="Okwuonu G."/>
            <person name="Ongeri F."/>
            <person name="Pham C."/>
            <person name="Simmons D."/>
            <person name="Wilczek-Boney K."/>
            <person name="Hale W."/>
            <person name="Jakkamsetti A."/>
            <person name="Pham P."/>
            <person name="Ruth R."/>
            <person name="San Lucas F."/>
            <person name="Warren J."/>
            <person name="Zhang J."/>
            <person name="Zhao Z."/>
            <person name="Zhou C."/>
            <person name="Zhu D."/>
            <person name="Lee S."/>
            <person name="Bess C."/>
            <person name="Blankenburg K."/>
            <person name="Forbes L."/>
            <person name="Fu Q."/>
            <person name="Gubbala S."/>
            <person name="Hirani K."/>
            <person name="Jayaseelan J.C."/>
            <person name="Lara F."/>
            <person name="Munidasa M."/>
            <person name="Palculict T."/>
            <person name="Patil S."/>
            <person name="Pu L.-L."/>
            <person name="Saada N."/>
            <person name="Tang L."/>
            <person name="Weissenberger G."/>
            <person name="Zhu Y."/>
            <person name="Hemphill L."/>
            <person name="Shang Y."/>
            <person name="Youmans B."/>
            <person name="Ayvaz T."/>
            <person name="Ross M."/>
            <person name="Santibanez J."/>
            <person name="Aqrawi P."/>
            <person name="Gross S."/>
            <person name="Joshi V."/>
            <person name="Fowler G."/>
            <person name="Nazareth L."/>
            <person name="Reid J."/>
            <person name="Worley K."/>
            <person name="Petrosino J."/>
            <person name="Highlander S."/>
            <person name="Gibbs R."/>
        </authorList>
    </citation>
    <scope>NUCLEOTIDE SEQUENCE [LARGE SCALE GENOMIC DNA]</scope>
    <source>
        <strain evidence="15 16">DSM 19965</strain>
    </source>
</reference>
<comment type="similarity">
    <text evidence="1">Belongs to the DnaX/STICHEL family.</text>
</comment>
<evidence type="ECO:0000256" key="13">
    <source>
        <dbReference type="SAM" id="MobiDB-lite"/>
    </source>
</evidence>
<evidence type="ECO:0000256" key="5">
    <source>
        <dbReference type="ARBA" id="ARBA00022705"/>
    </source>
</evidence>
<dbReference type="GO" id="GO:0009360">
    <property type="term" value="C:DNA polymerase III complex"/>
    <property type="evidence" value="ECO:0007669"/>
    <property type="project" value="InterPro"/>
</dbReference>
<dbReference type="SUPFAM" id="SSF48019">
    <property type="entry name" value="post-AAA+ oligomerization domain-like"/>
    <property type="match status" value="1"/>
</dbReference>
<dbReference type="eggNOG" id="COG2812">
    <property type="taxonomic scope" value="Bacteria"/>
</dbReference>
<comment type="catalytic activity">
    <reaction evidence="11">
        <text>DNA(n) + a 2'-deoxyribonucleoside 5'-triphosphate = DNA(n+1) + diphosphate</text>
        <dbReference type="Rhea" id="RHEA:22508"/>
        <dbReference type="Rhea" id="RHEA-COMP:17339"/>
        <dbReference type="Rhea" id="RHEA-COMP:17340"/>
        <dbReference type="ChEBI" id="CHEBI:33019"/>
        <dbReference type="ChEBI" id="CHEBI:61560"/>
        <dbReference type="ChEBI" id="CHEBI:173112"/>
        <dbReference type="EC" id="2.7.7.7"/>
    </reaction>
</comment>
<dbReference type="STRING" id="888062.HMPREF9083_0279"/>
<evidence type="ECO:0000259" key="14">
    <source>
        <dbReference type="SMART" id="SM00382"/>
    </source>
</evidence>
<dbReference type="InterPro" id="IPR008921">
    <property type="entry name" value="DNA_pol3_clamp-load_cplx_C"/>
</dbReference>
<dbReference type="SUPFAM" id="SSF52540">
    <property type="entry name" value="P-loop containing nucleoside triphosphate hydrolases"/>
    <property type="match status" value="1"/>
</dbReference>
<dbReference type="GO" id="GO:0005524">
    <property type="term" value="F:ATP binding"/>
    <property type="evidence" value="ECO:0007669"/>
    <property type="project" value="UniProtKB-KW"/>
</dbReference>
<dbReference type="HOGENOM" id="CLU_006229_0_3_9"/>
<evidence type="ECO:0000313" key="15">
    <source>
        <dbReference type="EMBL" id="EGF15733.1"/>
    </source>
</evidence>
<keyword evidence="7" id="KW-0547">Nucleotide-binding</keyword>
<evidence type="ECO:0000256" key="10">
    <source>
        <dbReference type="ARBA" id="ARBA00022932"/>
    </source>
</evidence>
<feature type="domain" description="AAA+ ATPase" evidence="14">
    <location>
        <begin position="37"/>
        <end position="179"/>
    </location>
</feature>
<dbReference type="InterPro" id="IPR045085">
    <property type="entry name" value="HLD_clamp_pol_III_gamma_tau"/>
</dbReference>
<dbReference type="EC" id="2.7.7.7" evidence="2"/>
<dbReference type="InterPro" id="IPR003593">
    <property type="entry name" value="AAA+_ATPase"/>
</dbReference>
<comment type="caution">
    <text evidence="15">The sequence shown here is derived from an EMBL/GenBank/DDBJ whole genome shotgun (WGS) entry which is preliminary data.</text>
</comment>
<dbReference type="Gene3D" id="3.40.50.300">
    <property type="entry name" value="P-loop containing nucleotide triphosphate hydrolases"/>
    <property type="match status" value="1"/>
</dbReference>
<sequence>MSYLALYRKWRPRTFSEVVGQKHISVPLCNALIQNKVAHAYLFSGPRGTGKTSMAKILAKAVNCLNPENSNPCNNCPNCNEINQGNSLDVYEIDAASNRGIEEIRALKESVCSLPATCRKKVYIIDEVHMLTKEAFNALLKTLEEPPSYIMFILATTEPEKIPLTILSRCQRYEFRRISVDAIKEHLLNISKKSNFHLTEDAAALIAVRADGGLRDALSLLDQCSHANDSNSLNADDVYKLIGITNTEQILKLSEYIAIHDSGKILMLFFDLMQSGKEPISILRNLLEHYRNLMLYKINPNAPELTIYKSYENTLKKLSNLTSESYLDIMFSELCTYITSIKQGASPRITAEMGLLHLSRVKEIKNYNDIHSRLAKIEEEISDLQKNGKIINNSSNINNSSKAEAETEIPANVKKSTIKTSTDKTSLKSQVEEHNNETVTESSVISPNEYDSIWKKTLDYFMSIKRIDIYSCFQKCNIVRLTNTNVTISAPQQFLVLACNNPSYKKAVSDALKNIIGYNIEVHTVLKGSPEETSALNSISVKKNDSQYNLIQKSDIPEKDKANATLSTALKFLSDYDIYEKD</sequence>
<dbReference type="NCBIfam" id="NF004046">
    <property type="entry name" value="PRK05563.1"/>
    <property type="match status" value="1"/>
</dbReference>
<dbReference type="InterPro" id="IPR027417">
    <property type="entry name" value="P-loop_NTPase"/>
</dbReference>
<dbReference type="CDD" id="cd00009">
    <property type="entry name" value="AAA"/>
    <property type="match status" value="1"/>
</dbReference>
<evidence type="ECO:0000256" key="11">
    <source>
        <dbReference type="ARBA" id="ARBA00049244"/>
    </source>
</evidence>
<organism evidence="15 16">
    <name type="scientific">Dialister micraerophilus DSM 19965</name>
    <dbReference type="NCBI Taxonomy" id="888062"/>
    <lineage>
        <taxon>Bacteria</taxon>
        <taxon>Bacillati</taxon>
        <taxon>Bacillota</taxon>
        <taxon>Negativicutes</taxon>
        <taxon>Veillonellales</taxon>
        <taxon>Veillonellaceae</taxon>
        <taxon>Dialister</taxon>
    </lineage>
</organism>
<evidence type="ECO:0000256" key="12">
    <source>
        <dbReference type="SAM" id="Coils"/>
    </source>
</evidence>
<dbReference type="FunFam" id="3.40.50.300:FF:000014">
    <property type="entry name" value="DNA polymerase III subunit gamma/tau"/>
    <property type="match status" value="1"/>
</dbReference>
<dbReference type="SMART" id="SM00382">
    <property type="entry name" value="AAA"/>
    <property type="match status" value="1"/>
</dbReference>
<evidence type="ECO:0000256" key="3">
    <source>
        <dbReference type="ARBA" id="ARBA00022679"/>
    </source>
</evidence>
<dbReference type="Pfam" id="PF12169">
    <property type="entry name" value="DNA_pol3_gamma3"/>
    <property type="match status" value="1"/>
</dbReference>
<evidence type="ECO:0000256" key="1">
    <source>
        <dbReference type="ARBA" id="ARBA00006360"/>
    </source>
</evidence>
<evidence type="ECO:0000256" key="2">
    <source>
        <dbReference type="ARBA" id="ARBA00012417"/>
    </source>
</evidence>
<dbReference type="Pfam" id="PF22608">
    <property type="entry name" value="DNAX_ATPase_lid"/>
    <property type="match status" value="1"/>
</dbReference>
<protein>
    <recommendedName>
        <fullName evidence="2">DNA-directed DNA polymerase</fullName>
        <ecNumber evidence="2">2.7.7.7</ecNumber>
    </recommendedName>
</protein>
<dbReference type="GO" id="GO:0003887">
    <property type="term" value="F:DNA-directed DNA polymerase activity"/>
    <property type="evidence" value="ECO:0007669"/>
    <property type="project" value="UniProtKB-KW"/>
</dbReference>
<keyword evidence="8" id="KW-0862">Zinc</keyword>
<dbReference type="PANTHER" id="PTHR11669">
    <property type="entry name" value="REPLICATION FACTOR C / DNA POLYMERASE III GAMMA-TAU SUBUNIT"/>
    <property type="match status" value="1"/>
</dbReference>
<dbReference type="PANTHER" id="PTHR11669:SF0">
    <property type="entry name" value="PROTEIN STICHEL-LIKE 2"/>
    <property type="match status" value="1"/>
</dbReference>
<keyword evidence="16" id="KW-1185">Reference proteome</keyword>
<keyword evidence="9" id="KW-0067">ATP-binding</keyword>
<keyword evidence="10" id="KW-0239">DNA-directed DNA polymerase</keyword>
<evidence type="ECO:0000313" key="16">
    <source>
        <dbReference type="Proteomes" id="UP000003503"/>
    </source>
</evidence>
<proteinExistence type="inferred from homology"/>
<evidence type="ECO:0000256" key="8">
    <source>
        <dbReference type="ARBA" id="ARBA00022833"/>
    </source>
</evidence>
<dbReference type="InterPro" id="IPR050238">
    <property type="entry name" value="DNA_Rep/Repair_Clamp_Loader"/>
</dbReference>
<keyword evidence="6" id="KW-0479">Metal-binding</keyword>
<keyword evidence="5" id="KW-0235">DNA replication</keyword>
<dbReference type="GO" id="GO:0006261">
    <property type="term" value="P:DNA-templated DNA replication"/>
    <property type="evidence" value="ECO:0007669"/>
    <property type="project" value="TreeGrafter"/>
</dbReference>
<feature type="coiled-coil region" evidence="12">
    <location>
        <begin position="367"/>
        <end position="394"/>
    </location>
</feature>
<feature type="region of interest" description="Disordered" evidence="13">
    <location>
        <begin position="416"/>
        <end position="442"/>
    </location>
</feature>
<accession>F2BVP8</accession>
<dbReference type="AlphaFoldDB" id="F2BVP8"/>
<dbReference type="GO" id="GO:0046872">
    <property type="term" value="F:metal ion binding"/>
    <property type="evidence" value="ECO:0007669"/>
    <property type="project" value="UniProtKB-KW"/>
</dbReference>